<evidence type="ECO:0000256" key="1">
    <source>
        <dbReference type="ARBA" id="ARBA00004651"/>
    </source>
</evidence>
<dbReference type="GO" id="GO:0005886">
    <property type="term" value="C:plasma membrane"/>
    <property type="evidence" value="ECO:0007669"/>
    <property type="project" value="UniProtKB-SubCell"/>
</dbReference>
<dbReference type="InterPro" id="IPR013525">
    <property type="entry name" value="ABC2_TM"/>
</dbReference>
<evidence type="ECO:0000313" key="12">
    <source>
        <dbReference type="Proteomes" id="UP000433788"/>
    </source>
</evidence>
<keyword evidence="5 9" id="KW-0812">Transmembrane</keyword>
<evidence type="ECO:0000313" key="11">
    <source>
        <dbReference type="EMBL" id="MRH79025.1"/>
    </source>
</evidence>
<proteinExistence type="inferred from homology"/>
<dbReference type="EMBL" id="WJPP01000005">
    <property type="protein sequence ID" value="MRH79025.1"/>
    <property type="molecule type" value="Genomic_DNA"/>
</dbReference>
<feature type="transmembrane region" description="Helical" evidence="9">
    <location>
        <begin position="74"/>
        <end position="100"/>
    </location>
</feature>
<evidence type="ECO:0000256" key="6">
    <source>
        <dbReference type="ARBA" id="ARBA00022989"/>
    </source>
</evidence>
<keyword evidence="4" id="KW-1003">Cell membrane</keyword>
<evidence type="ECO:0000256" key="2">
    <source>
        <dbReference type="ARBA" id="ARBA00007783"/>
    </source>
</evidence>
<feature type="domain" description="ABC-2 type transporter transmembrane" evidence="10">
    <location>
        <begin position="26"/>
        <end position="229"/>
    </location>
</feature>
<dbReference type="GO" id="GO:0015774">
    <property type="term" value="P:polysaccharide transport"/>
    <property type="evidence" value="ECO:0007669"/>
    <property type="project" value="UniProtKB-KW"/>
</dbReference>
<protein>
    <submittedName>
        <fullName evidence="11">ABC transporter permease</fullName>
    </submittedName>
</protein>
<keyword evidence="3" id="KW-0813">Transport</keyword>
<evidence type="ECO:0000256" key="9">
    <source>
        <dbReference type="SAM" id="Phobius"/>
    </source>
</evidence>
<feature type="transmembrane region" description="Helical" evidence="9">
    <location>
        <begin position="121"/>
        <end position="144"/>
    </location>
</feature>
<comment type="similarity">
    <text evidence="2">Belongs to the ABC-2 integral membrane protein family.</text>
</comment>
<feature type="transmembrane region" description="Helical" evidence="9">
    <location>
        <begin position="181"/>
        <end position="200"/>
    </location>
</feature>
<feature type="transmembrane region" description="Helical" evidence="9">
    <location>
        <begin position="237"/>
        <end position="259"/>
    </location>
</feature>
<dbReference type="GO" id="GO:0015920">
    <property type="term" value="P:lipopolysaccharide transport"/>
    <property type="evidence" value="ECO:0007669"/>
    <property type="project" value="TreeGrafter"/>
</dbReference>
<keyword evidence="6 9" id="KW-1133">Transmembrane helix</keyword>
<keyword evidence="7" id="KW-0762">Sugar transport</keyword>
<evidence type="ECO:0000256" key="5">
    <source>
        <dbReference type="ARBA" id="ARBA00022692"/>
    </source>
</evidence>
<evidence type="ECO:0000256" key="8">
    <source>
        <dbReference type="ARBA" id="ARBA00023136"/>
    </source>
</evidence>
<feature type="transmembrane region" description="Helical" evidence="9">
    <location>
        <begin position="46"/>
        <end position="68"/>
    </location>
</feature>
<dbReference type="Pfam" id="PF01061">
    <property type="entry name" value="ABC2_membrane"/>
    <property type="match status" value="1"/>
</dbReference>
<evidence type="ECO:0000256" key="3">
    <source>
        <dbReference type="ARBA" id="ARBA00022448"/>
    </source>
</evidence>
<organism evidence="11 12">
    <name type="scientific">Spiribacter salilacus</name>
    <dbReference type="NCBI Taxonomy" id="2664894"/>
    <lineage>
        <taxon>Bacteria</taxon>
        <taxon>Pseudomonadati</taxon>
        <taxon>Pseudomonadota</taxon>
        <taxon>Gammaproteobacteria</taxon>
        <taxon>Chromatiales</taxon>
        <taxon>Ectothiorhodospiraceae</taxon>
        <taxon>Spiribacter</taxon>
    </lineage>
</organism>
<evidence type="ECO:0000259" key="10">
    <source>
        <dbReference type="Pfam" id="PF01061"/>
    </source>
</evidence>
<accession>A0A6N7QR65</accession>
<dbReference type="GO" id="GO:0140359">
    <property type="term" value="F:ABC-type transporter activity"/>
    <property type="evidence" value="ECO:0007669"/>
    <property type="project" value="InterPro"/>
</dbReference>
<evidence type="ECO:0000256" key="7">
    <source>
        <dbReference type="ARBA" id="ARBA00023047"/>
    </source>
</evidence>
<keyword evidence="8 9" id="KW-0472">Membrane</keyword>
<feature type="transmembrane region" description="Helical" evidence="9">
    <location>
        <begin position="150"/>
        <end position="174"/>
    </location>
</feature>
<sequence>MTGAVRLAAAEGFEDIVAALRRGHVTLTLGWQDIATRYRRSRIGPFWLTINKGVLIAALSLVFGNLFQLDMPEFIPYLAIGLILWTYIAAALGEGCTAFIDSSGTILQVRMPLSTHVGLTIYRNLLILAHNLLIIPLVLLVFLRPVGWDALLAIPGLILLTINLLWIALVLAVVCARYRDVTEIVGNVLQVSFYLTPIIWTEALLRARVDIPVLDFNPFYHFLTIVRSPLLGMPTTLLNWVIPLVMAVIGWAFAIAFFGRYRRRVAYWL</sequence>
<evidence type="ECO:0000256" key="4">
    <source>
        <dbReference type="ARBA" id="ARBA00022475"/>
    </source>
</evidence>
<dbReference type="Proteomes" id="UP000433788">
    <property type="component" value="Unassembled WGS sequence"/>
</dbReference>
<keyword evidence="12" id="KW-1185">Reference proteome</keyword>
<dbReference type="RefSeq" id="WP_153720070.1">
    <property type="nucleotide sequence ID" value="NZ_WJPP01000005.1"/>
</dbReference>
<dbReference type="AlphaFoldDB" id="A0A6N7QR65"/>
<comment type="caution">
    <text evidence="11">The sequence shown here is derived from an EMBL/GenBank/DDBJ whole genome shotgun (WGS) entry which is preliminary data.</text>
</comment>
<gene>
    <name evidence="11" type="ORF">GH984_09960</name>
</gene>
<comment type="subcellular location">
    <subcellularLocation>
        <location evidence="1">Cell membrane</location>
        <topology evidence="1">Multi-pass membrane protein</topology>
    </subcellularLocation>
</comment>
<keyword evidence="7" id="KW-0625">Polysaccharide transport</keyword>
<name>A0A6N7QR65_9GAMM</name>
<dbReference type="PANTHER" id="PTHR30413:SF10">
    <property type="entry name" value="CAPSULE POLYSACCHARIDE EXPORT INNER-MEMBRANE PROTEIN CTRC"/>
    <property type="match status" value="1"/>
</dbReference>
<reference evidence="11 12" key="1">
    <citation type="submission" date="2019-11" db="EMBL/GenBank/DDBJ databases">
        <authorList>
            <person name="Zhang X.Y."/>
        </authorList>
    </citation>
    <scope>NUCLEOTIDE SEQUENCE [LARGE SCALE GENOMIC DNA]</scope>
    <source>
        <strain evidence="11 12">C176</strain>
    </source>
</reference>
<dbReference type="PANTHER" id="PTHR30413">
    <property type="entry name" value="INNER MEMBRANE TRANSPORT PERMEASE"/>
    <property type="match status" value="1"/>
</dbReference>